<dbReference type="Gene3D" id="1.10.287.950">
    <property type="entry name" value="Methyl-accepting chemotaxis protein"/>
    <property type="match status" value="1"/>
</dbReference>
<dbReference type="CDD" id="cd11386">
    <property type="entry name" value="MCP_signal"/>
    <property type="match status" value="1"/>
</dbReference>
<dbReference type="InterPro" id="IPR004089">
    <property type="entry name" value="MCPsignal_dom"/>
</dbReference>
<feature type="domain" description="Methyl-accepting transducer" evidence="11">
    <location>
        <begin position="389"/>
        <end position="646"/>
    </location>
</feature>
<evidence type="ECO:0000256" key="6">
    <source>
        <dbReference type="ARBA" id="ARBA00023224"/>
    </source>
</evidence>
<keyword evidence="4 10" id="KW-1133">Transmembrane helix</keyword>
<dbReference type="STRING" id="1147123.SAMN05443428_12827"/>
<keyword evidence="3 10" id="KW-0812">Transmembrane</keyword>
<evidence type="ECO:0000256" key="7">
    <source>
        <dbReference type="ARBA" id="ARBA00029447"/>
    </source>
</evidence>
<evidence type="ECO:0000256" key="10">
    <source>
        <dbReference type="SAM" id="Phobius"/>
    </source>
</evidence>
<keyword evidence="14" id="KW-1185">Reference proteome</keyword>
<dbReference type="Pfam" id="PF00015">
    <property type="entry name" value="MCPsignal"/>
    <property type="match status" value="1"/>
</dbReference>
<dbReference type="PROSITE" id="PS50111">
    <property type="entry name" value="CHEMOTAXIS_TRANSDUC_2"/>
    <property type="match status" value="1"/>
</dbReference>
<dbReference type="SUPFAM" id="SSF58104">
    <property type="entry name" value="Methyl-accepting chemotaxis protein (MCP) signaling domain"/>
    <property type="match status" value="1"/>
</dbReference>
<sequence>MKKKLNFNSVKTKLTFIPLFILLIAFVFITVMSSFIVQKSAIRLTKDDGLNLTRQIAKRIEQNKQAYNSLNEQIDEKIKTACKIVLMQPVINNDILKSIAQSIGADEINYIDSTGKIIYSNLSSSIGYKFDTNHISNPVLTGTKSDFMEDIRKSTEDENYYKYGYVHNPKGGMIQVGILANKVQELYEKTSYQAVIDELGKDPNIVYALFIDTNLKAAAHTDKSRIGIELKDEGSKMAATEGKEYSSEYFYDVKKVKVYDVLTPVYDKGQLIGAIDVGLSMKSVYDSVSKIVILLSVMGIISFLVVGIILFILSNNSVKALNEIKNYLSFMSKGDLSINLNKKLVDKKDEFGEISKAINEVQSSFKDIINDINLKAKKIENACDSLISTSQEMAASSQQVSATMNEIAKGTQTQTEEISDVVNLMQSLALNMDNIYSKLKNVKGSAEDTKDKIGIGKNELNLLLESINNIKDSFNMVNSKITNLSNSISKVSSITDAITAIAEQTNLLALNAAIEAARAGESGRGFAVVAEEVRKLAEESRQFADEIKGLVVSINKDTKDVIVTSNEVDEHVKSQIQTVDETVKSFEEILSSVETIVPSIEEVYKSVDLTVEVKDRVLSKTENVSSIIEESSASTQEVSASSEEMSASSQEVAQSVEELTSIANELVNSVEKFKI</sequence>
<keyword evidence="5 10" id="KW-0472">Membrane</keyword>
<evidence type="ECO:0000256" key="4">
    <source>
        <dbReference type="ARBA" id="ARBA00022989"/>
    </source>
</evidence>
<dbReference type="AlphaFoldDB" id="A0A1T4Y937"/>
<protein>
    <submittedName>
        <fullName evidence="13">Methyl-accepting chemotaxis protein</fullName>
    </submittedName>
</protein>
<feature type="transmembrane region" description="Helical" evidence="10">
    <location>
        <begin position="16"/>
        <end position="37"/>
    </location>
</feature>
<dbReference type="GO" id="GO:0005886">
    <property type="term" value="C:plasma membrane"/>
    <property type="evidence" value="ECO:0007669"/>
    <property type="project" value="UniProtKB-SubCell"/>
</dbReference>
<dbReference type="InterPro" id="IPR029151">
    <property type="entry name" value="Sensor-like_sf"/>
</dbReference>
<dbReference type="InterPro" id="IPR003660">
    <property type="entry name" value="HAMP_dom"/>
</dbReference>
<dbReference type="SUPFAM" id="SSF103190">
    <property type="entry name" value="Sensory domain-like"/>
    <property type="match status" value="1"/>
</dbReference>
<evidence type="ECO:0000313" key="13">
    <source>
        <dbReference type="EMBL" id="SKA98337.1"/>
    </source>
</evidence>
<feature type="region of interest" description="Disordered" evidence="9">
    <location>
        <begin position="629"/>
        <end position="652"/>
    </location>
</feature>
<dbReference type="RefSeq" id="WP_078697548.1">
    <property type="nucleotide sequence ID" value="NZ_FUYH01000028.1"/>
</dbReference>
<dbReference type="EMBL" id="FUYH01000028">
    <property type="protein sequence ID" value="SKA98337.1"/>
    <property type="molecule type" value="Genomic_DNA"/>
</dbReference>
<evidence type="ECO:0000256" key="9">
    <source>
        <dbReference type="SAM" id="MobiDB-lite"/>
    </source>
</evidence>
<reference evidence="14" key="1">
    <citation type="submission" date="2017-02" db="EMBL/GenBank/DDBJ databases">
        <authorList>
            <person name="Varghese N."/>
            <person name="Submissions S."/>
        </authorList>
    </citation>
    <scope>NUCLEOTIDE SEQUENCE [LARGE SCALE GENOMIC DNA]</scope>
    <source>
        <strain evidence="14">USBA 833</strain>
    </source>
</reference>
<comment type="subcellular location">
    <subcellularLocation>
        <location evidence="1">Cell membrane</location>
        <topology evidence="1">Multi-pass membrane protein</topology>
    </subcellularLocation>
</comment>
<evidence type="ECO:0000259" key="12">
    <source>
        <dbReference type="PROSITE" id="PS50885"/>
    </source>
</evidence>
<dbReference type="OrthoDB" id="369336at2"/>
<dbReference type="PANTHER" id="PTHR32089:SF112">
    <property type="entry name" value="LYSOZYME-LIKE PROTEIN-RELATED"/>
    <property type="match status" value="1"/>
</dbReference>
<organism evidence="13 14">
    <name type="scientific">Caloramator quimbayensis</name>
    <dbReference type="NCBI Taxonomy" id="1147123"/>
    <lineage>
        <taxon>Bacteria</taxon>
        <taxon>Bacillati</taxon>
        <taxon>Bacillota</taxon>
        <taxon>Clostridia</taxon>
        <taxon>Eubacteriales</taxon>
        <taxon>Clostridiaceae</taxon>
        <taxon>Caloramator</taxon>
    </lineage>
</organism>
<keyword evidence="2" id="KW-1003">Cell membrane</keyword>
<accession>A0A1T4Y937</accession>
<feature type="transmembrane region" description="Helical" evidence="10">
    <location>
        <begin position="291"/>
        <end position="313"/>
    </location>
</feature>
<evidence type="ECO:0000256" key="1">
    <source>
        <dbReference type="ARBA" id="ARBA00004651"/>
    </source>
</evidence>
<keyword evidence="6 8" id="KW-0807">Transducer</keyword>
<dbReference type="Pfam" id="PF17203">
    <property type="entry name" value="sCache_3_2"/>
    <property type="match status" value="1"/>
</dbReference>
<evidence type="ECO:0000256" key="5">
    <source>
        <dbReference type="ARBA" id="ARBA00023136"/>
    </source>
</evidence>
<proteinExistence type="inferred from homology"/>
<dbReference type="Proteomes" id="UP000190105">
    <property type="component" value="Unassembled WGS sequence"/>
</dbReference>
<dbReference type="Gene3D" id="3.30.450.20">
    <property type="entry name" value="PAS domain"/>
    <property type="match status" value="1"/>
</dbReference>
<comment type="similarity">
    <text evidence="7">Belongs to the methyl-accepting chemotaxis (MCP) protein family.</text>
</comment>
<dbReference type="InterPro" id="IPR033463">
    <property type="entry name" value="sCache_3"/>
</dbReference>
<name>A0A1T4Y937_9CLOT</name>
<evidence type="ECO:0000256" key="3">
    <source>
        <dbReference type="ARBA" id="ARBA00022692"/>
    </source>
</evidence>
<dbReference type="PANTHER" id="PTHR32089">
    <property type="entry name" value="METHYL-ACCEPTING CHEMOTAXIS PROTEIN MCPB"/>
    <property type="match status" value="1"/>
</dbReference>
<dbReference type="GO" id="GO:0007165">
    <property type="term" value="P:signal transduction"/>
    <property type="evidence" value="ECO:0007669"/>
    <property type="project" value="UniProtKB-KW"/>
</dbReference>
<feature type="domain" description="HAMP" evidence="12">
    <location>
        <begin position="315"/>
        <end position="370"/>
    </location>
</feature>
<dbReference type="Gene3D" id="6.10.340.10">
    <property type="match status" value="1"/>
</dbReference>
<evidence type="ECO:0000313" key="14">
    <source>
        <dbReference type="Proteomes" id="UP000190105"/>
    </source>
</evidence>
<evidence type="ECO:0000256" key="8">
    <source>
        <dbReference type="PROSITE-ProRule" id="PRU00284"/>
    </source>
</evidence>
<dbReference type="SMART" id="SM00283">
    <property type="entry name" value="MA"/>
    <property type="match status" value="1"/>
</dbReference>
<dbReference type="PROSITE" id="PS50885">
    <property type="entry name" value="HAMP"/>
    <property type="match status" value="1"/>
</dbReference>
<gene>
    <name evidence="13" type="ORF">SAMN05443428_12827</name>
</gene>
<evidence type="ECO:0000259" key="11">
    <source>
        <dbReference type="PROSITE" id="PS50111"/>
    </source>
</evidence>
<evidence type="ECO:0000256" key="2">
    <source>
        <dbReference type="ARBA" id="ARBA00022475"/>
    </source>
</evidence>